<reference evidence="5" key="1">
    <citation type="submission" date="2017-12" db="EMBL/GenBank/DDBJ databases">
        <title>FDA dAtabase for Regulatory Grade micrObial Sequences (FDA-ARGOS): Supporting development and validation of Infectious Disease Dx tests.</title>
        <authorList>
            <person name="Campos J."/>
            <person name="Goldberg B."/>
            <person name="Tallon L."/>
            <person name="Sadzewicz L."/>
            <person name="Sengamalay N."/>
            <person name="Ott S."/>
            <person name="Godinez A."/>
            <person name="Nagaraj S."/>
            <person name="Vyas G."/>
            <person name="Aluvathingal J."/>
            <person name="Nadendla S."/>
            <person name="Geyer C."/>
            <person name="Nandy P."/>
            <person name="Hobson J."/>
            <person name="Sichtig H."/>
        </authorList>
    </citation>
    <scope>NUCLEOTIDE SEQUENCE</scope>
    <source>
        <strain evidence="5">FDAARGOS_252</strain>
        <plasmid evidence="5">unnamed1</plasmid>
    </source>
</reference>
<dbReference type="SUPFAM" id="SSF46689">
    <property type="entry name" value="Homeodomain-like"/>
    <property type="match status" value="2"/>
</dbReference>
<dbReference type="InterPro" id="IPR018060">
    <property type="entry name" value="HTH_AraC"/>
</dbReference>
<keyword evidence="6" id="KW-1185">Reference proteome</keyword>
<dbReference type="eggNOG" id="COG2207">
    <property type="taxonomic scope" value="Bacteria"/>
</dbReference>
<keyword evidence="2" id="KW-0238">DNA-binding</keyword>
<gene>
    <name evidence="5" type="ORF">A6J80_02410</name>
</gene>
<evidence type="ECO:0000313" key="6">
    <source>
        <dbReference type="Proteomes" id="UP000191257"/>
    </source>
</evidence>
<name>A0A1V0GNU0_9RHOB</name>
<evidence type="ECO:0000256" key="2">
    <source>
        <dbReference type="ARBA" id="ARBA00023125"/>
    </source>
</evidence>
<dbReference type="GO" id="GO:0043565">
    <property type="term" value="F:sequence-specific DNA binding"/>
    <property type="evidence" value="ECO:0007669"/>
    <property type="project" value="InterPro"/>
</dbReference>
<evidence type="ECO:0000256" key="3">
    <source>
        <dbReference type="ARBA" id="ARBA00023163"/>
    </source>
</evidence>
<dbReference type="AlphaFoldDB" id="A0A1V0GNU0"/>
<evidence type="ECO:0000313" key="5">
    <source>
        <dbReference type="EMBL" id="ARC35369.1"/>
    </source>
</evidence>
<dbReference type="Gene3D" id="1.10.10.60">
    <property type="entry name" value="Homeodomain-like"/>
    <property type="match status" value="2"/>
</dbReference>
<dbReference type="Pfam" id="PF12833">
    <property type="entry name" value="HTH_18"/>
    <property type="match status" value="1"/>
</dbReference>
<dbReference type="EMBL" id="CP020441">
    <property type="protein sequence ID" value="ARC35369.1"/>
    <property type="molecule type" value="Genomic_DNA"/>
</dbReference>
<dbReference type="PANTHER" id="PTHR46796:SF14">
    <property type="entry name" value="TRANSCRIPTIONAL REGULATORY PROTEIN"/>
    <property type="match status" value="1"/>
</dbReference>
<protein>
    <submittedName>
        <fullName evidence="5">AraC family transcriptional regulator</fullName>
    </submittedName>
</protein>
<dbReference type="PANTHER" id="PTHR46796">
    <property type="entry name" value="HTH-TYPE TRANSCRIPTIONAL ACTIVATOR RHAS-RELATED"/>
    <property type="match status" value="1"/>
</dbReference>
<keyword evidence="1" id="KW-0805">Transcription regulation</keyword>
<dbReference type="InterPro" id="IPR009057">
    <property type="entry name" value="Homeodomain-like_sf"/>
</dbReference>
<proteinExistence type="predicted"/>
<keyword evidence="3" id="KW-0804">Transcription</keyword>
<feature type="domain" description="HTH araC/xylS-type" evidence="4">
    <location>
        <begin position="193"/>
        <end position="291"/>
    </location>
</feature>
<accession>A0A1V0GNU0</accession>
<dbReference type="SMART" id="SM00342">
    <property type="entry name" value="HTH_ARAC"/>
    <property type="match status" value="1"/>
</dbReference>
<geneLocation type="plasmid" evidence="5 6">
    <name>unnamed1</name>
</geneLocation>
<keyword evidence="5" id="KW-0614">Plasmid</keyword>
<dbReference type="KEGG" id="pye:A6J80_02410"/>
<dbReference type="InterPro" id="IPR050204">
    <property type="entry name" value="AraC_XylS_family_regulators"/>
</dbReference>
<sequence>MSYLHSMACDTQGIRPTVPVQWRGLDGLVGVYWQAEGRAGASGYYLSPDPRIVFFLNDVSGHIRVSNQDDPAAGGRPLVRALYVPAGVPMWTRFSGDHAFAHLDLHVHRDRLLRFLAPSLGRSQALTALRRPVEMQDAPALDTLARLLIDEIASPTRHGVYAENLVGSVFGYLLQASGPAPDPAPGLTAAQLDALDARLAERPDHRMSVAEMADCLGLSESWFAHRFKAATGTTPLQWQLSRRVERAQHLLLHSDLRLADIAGQLGFADQAHLTRVFRQTCGAPPAAWLRQNRQPRPC</sequence>
<organism evidence="5 6">
    <name type="scientific">Paracoccus yeei</name>
    <dbReference type="NCBI Taxonomy" id="147645"/>
    <lineage>
        <taxon>Bacteria</taxon>
        <taxon>Pseudomonadati</taxon>
        <taxon>Pseudomonadota</taxon>
        <taxon>Alphaproteobacteria</taxon>
        <taxon>Rhodobacterales</taxon>
        <taxon>Paracoccaceae</taxon>
        <taxon>Paracoccus</taxon>
    </lineage>
</organism>
<evidence type="ECO:0000256" key="1">
    <source>
        <dbReference type="ARBA" id="ARBA00023015"/>
    </source>
</evidence>
<dbReference type="GO" id="GO:0003700">
    <property type="term" value="F:DNA-binding transcription factor activity"/>
    <property type="evidence" value="ECO:0007669"/>
    <property type="project" value="InterPro"/>
</dbReference>
<dbReference type="RefSeq" id="WP_080620341.1">
    <property type="nucleotide sequence ID" value="NZ_CAWMZI010000002.1"/>
</dbReference>
<evidence type="ECO:0000259" key="4">
    <source>
        <dbReference type="PROSITE" id="PS01124"/>
    </source>
</evidence>
<dbReference type="Proteomes" id="UP000191257">
    <property type="component" value="Plasmid unnamed1"/>
</dbReference>
<dbReference type="PROSITE" id="PS01124">
    <property type="entry name" value="HTH_ARAC_FAMILY_2"/>
    <property type="match status" value="1"/>
</dbReference>